<reference evidence="5 6" key="1">
    <citation type="submission" date="2015-03" db="EMBL/GenBank/DDBJ databases">
        <title>Draft genome of the nematode, Opisthorchis viverrini.</title>
        <authorList>
            <person name="Mitreva M."/>
        </authorList>
    </citation>
    <scope>NUCLEOTIDE SEQUENCE [LARGE SCALE GENOMIC DNA]</scope>
    <source>
        <strain evidence="5">Khon Kaen</strain>
    </source>
</reference>
<dbReference type="InterPro" id="IPR026739">
    <property type="entry name" value="AP_beta"/>
</dbReference>
<organism evidence="5 6">
    <name type="scientific">Opisthorchis viverrini</name>
    <name type="common">Southeast Asian liver fluke</name>
    <dbReference type="NCBI Taxonomy" id="6198"/>
    <lineage>
        <taxon>Eukaryota</taxon>
        <taxon>Metazoa</taxon>
        <taxon>Spiralia</taxon>
        <taxon>Lophotrochozoa</taxon>
        <taxon>Platyhelminthes</taxon>
        <taxon>Trematoda</taxon>
        <taxon>Digenea</taxon>
        <taxon>Opisthorchiida</taxon>
        <taxon>Opisthorchiata</taxon>
        <taxon>Opisthorchiidae</taxon>
        <taxon>Opisthorchis</taxon>
    </lineage>
</organism>
<dbReference type="EMBL" id="KV896448">
    <property type="protein sequence ID" value="OON16819.1"/>
    <property type="molecule type" value="Genomic_DNA"/>
</dbReference>
<keyword evidence="4" id="KW-0472">Membrane</keyword>
<evidence type="ECO:0000256" key="3">
    <source>
        <dbReference type="ARBA" id="ARBA00022927"/>
    </source>
</evidence>
<protein>
    <submittedName>
        <fullName evidence="5">Uncharacterized protein</fullName>
    </submittedName>
</protein>
<gene>
    <name evidence="5" type="ORF">X801_07354</name>
</gene>
<proteinExistence type="predicted"/>
<evidence type="ECO:0000256" key="4">
    <source>
        <dbReference type="ARBA" id="ARBA00023136"/>
    </source>
</evidence>
<dbReference type="PANTHER" id="PTHR11134">
    <property type="entry name" value="ADAPTOR COMPLEX SUBUNIT BETA FAMILY MEMBER"/>
    <property type="match status" value="1"/>
</dbReference>
<evidence type="ECO:0000313" key="5">
    <source>
        <dbReference type="EMBL" id="OON16819.1"/>
    </source>
</evidence>
<name>A0A1S8WQQ0_OPIVI</name>
<dbReference type="Proteomes" id="UP000243686">
    <property type="component" value="Unassembled WGS sequence"/>
</dbReference>
<dbReference type="GO" id="GO:0016192">
    <property type="term" value="P:vesicle-mediated transport"/>
    <property type="evidence" value="ECO:0007669"/>
    <property type="project" value="InterPro"/>
</dbReference>
<evidence type="ECO:0000256" key="1">
    <source>
        <dbReference type="ARBA" id="ARBA00004308"/>
    </source>
</evidence>
<dbReference type="AlphaFoldDB" id="A0A1S8WQQ0"/>
<feature type="non-terminal residue" evidence="5">
    <location>
        <position position="1"/>
    </location>
</feature>
<dbReference type="GO" id="GO:0012505">
    <property type="term" value="C:endomembrane system"/>
    <property type="evidence" value="ECO:0007669"/>
    <property type="project" value="UniProtKB-SubCell"/>
</dbReference>
<dbReference type="GO" id="GO:0015031">
    <property type="term" value="P:protein transport"/>
    <property type="evidence" value="ECO:0007669"/>
    <property type="project" value="UniProtKB-KW"/>
</dbReference>
<dbReference type="InterPro" id="IPR011989">
    <property type="entry name" value="ARM-like"/>
</dbReference>
<feature type="non-terminal residue" evidence="5">
    <location>
        <position position="165"/>
    </location>
</feature>
<dbReference type="Gene3D" id="1.25.10.10">
    <property type="entry name" value="Leucine-rich Repeat Variant"/>
    <property type="match status" value="2"/>
</dbReference>
<keyword evidence="6" id="KW-1185">Reference proteome</keyword>
<evidence type="ECO:0000256" key="2">
    <source>
        <dbReference type="ARBA" id="ARBA00022448"/>
    </source>
</evidence>
<keyword evidence="2" id="KW-0813">Transport</keyword>
<keyword evidence="3" id="KW-0653">Protein transport</keyword>
<evidence type="ECO:0000313" key="6">
    <source>
        <dbReference type="Proteomes" id="UP000243686"/>
    </source>
</evidence>
<sequence>VMDDGFQTAAFSQIFADKSSTGRSSDVEYGTELGSGLVFSADFHKFDDLKNMLECNKDALKLDAMRRIIGIRKLVFAYLTRYAEEQQDVALLSVSTFQRSLKNADHKDLIIRIAELTDTMTVPSALASILWLLGEYSHRVPRIAPDVLRKMAKVFPTLESVVKLQ</sequence>
<accession>A0A1S8WQQ0</accession>
<comment type="subcellular location">
    <subcellularLocation>
        <location evidence="1">Endomembrane system</location>
    </subcellularLocation>
</comment>